<evidence type="ECO:0000313" key="7">
    <source>
        <dbReference type="EMBL" id="WVZ06331.1"/>
    </source>
</evidence>
<accession>A0AAQ3RVZ1</accession>
<evidence type="ECO:0000256" key="4">
    <source>
        <dbReference type="ARBA" id="ARBA00023242"/>
    </source>
</evidence>
<dbReference type="InterPro" id="IPR025756">
    <property type="entry name" value="Myb_CC_LHEQLE"/>
</dbReference>
<evidence type="ECO:0000313" key="8">
    <source>
        <dbReference type="Proteomes" id="UP001374535"/>
    </source>
</evidence>
<dbReference type="GO" id="GO:0003700">
    <property type="term" value="F:DNA-binding transcription factor activity"/>
    <property type="evidence" value="ECO:0007669"/>
    <property type="project" value="InterPro"/>
</dbReference>
<keyword evidence="2" id="KW-0805">Transcription regulation</keyword>
<dbReference type="Proteomes" id="UP001374535">
    <property type="component" value="Chromosome 6"/>
</dbReference>
<name>A0AAQ3RVZ1_VIGMU</name>
<feature type="compositionally biased region" description="Polar residues" evidence="5">
    <location>
        <begin position="214"/>
        <end position="226"/>
    </location>
</feature>
<dbReference type="PANTHER" id="PTHR31499">
    <property type="entry name" value="MYB FAMILY TRANSCRIPTION FACTOR PHL11"/>
    <property type="match status" value="1"/>
</dbReference>
<dbReference type="AlphaFoldDB" id="A0AAQ3RVZ1"/>
<keyword evidence="8" id="KW-1185">Reference proteome</keyword>
<organism evidence="7 8">
    <name type="scientific">Vigna mungo</name>
    <name type="common">Black gram</name>
    <name type="synonym">Phaseolus mungo</name>
    <dbReference type="NCBI Taxonomy" id="3915"/>
    <lineage>
        <taxon>Eukaryota</taxon>
        <taxon>Viridiplantae</taxon>
        <taxon>Streptophyta</taxon>
        <taxon>Embryophyta</taxon>
        <taxon>Tracheophyta</taxon>
        <taxon>Spermatophyta</taxon>
        <taxon>Magnoliopsida</taxon>
        <taxon>eudicotyledons</taxon>
        <taxon>Gunneridae</taxon>
        <taxon>Pentapetalae</taxon>
        <taxon>rosids</taxon>
        <taxon>fabids</taxon>
        <taxon>Fabales</taxon>
        <taxon>Fabaceae</taxon>
        <taxon>Papilionoideae</taxon>
        <taxon>50 kb inversion clade</taxon>
        <taxon>NPAAA clade</taxon>
        <taxon>indigoferoid/millettioid clade</taxon>
        <taxon>Phaseoleae</taxon>
        <taxon>Vigna</taxon>
    </lineage>
</organism>
<sequence length="286" mass="31444">MVPYKSQGGAEQIANVEVLGGSAGKNATPAGGSGKQRLRWTSDLHDRFVDAITQLGGPDSGKENAIWELLVRLSRATPKGVLRVMGVPGLTIYHVKSHLQKYRLAKYLPESPADGKDSKDEKRNSGDSFSGADSSPWVSQLGMPINDALRMQMEVQKRLHEQLEVQKQLQMRIEAQGKYLQKIIEEQQKLGNTLTTSETLPLSHDKQSHPHSEASGSSDALASTLSPRKKQRIDDGSKDGFTASHVRKTEQKNECNVGQLDPNLYDDAGFGFNLVTNKDEHKESGQ</sequence>
<protein>
    <recommendedName>
        <fullName evidence="6">MYB-CC type transcription factor LHEQLE-containing domain-containing protein</fullName>
    </recommendedName>
</protein>
<dbReference type="InterPro" id="IPR046955">
    <property type="entry name" value="PHR1-like"/>
</dbReference>
<evidence type="ECO:0000259" key="6">
    <source>
        <dbReference type="Pfam" id="PF14379"/>
    </source>
</evidence>
<evidence type="ECO:0000256" key="2">
    <source>
        <dbReference type="ARBA" id="ARBA00023015"/>
    </source>
</evidence>
<feature type="region of interest" description="Disordered" evidence="5">
    <location>
        <begin position="110"/>
        <end position="140"/>
    </location>
</feature>
<keyword evidence="4" id="KW-0539">Nucleus</keyword>
<dbReference type="PANTHER" id="PTHR31499:SF79">
    <property type="entry name" value="HTH MYB-TYPE DOMAIN-CONTAINING PROTEIN"/>
    <property type="match status" value="1"/>
</dbReference>
<evidence type="ECO:0000256" key="3">
    <source>
        <dbReference type="ARBA" id="ARBA00023163"/>
    </source>
</evidence>
<evidence type="ECO:0000256" key="5">
    <source>
        <dbReference type="SAM" id="MobiDB-lite"/>
    </source>
</evidence>
<feature type="compositionally biased region" description="Basic and acidic residues" evidence="5">
    <location>
        <begin position="113"/>
        <end position="125"/>
    </location>
</feature>
<dbReference type="Pfam" id="PF14379">
    <property type="entry name" value="Myb_CC_LHEQLE"/>
    <property type="match status" value="1"/>
</dbReference>
<feature type="compositionally biased region" description="Basic and acidic residues" evidence="5">
    <location>
        <begin position="203"/>
        <end position="212"/>
    </location>
</feature>
<feature type="domain" description="MYB-CC type transcription factor LHEQLE-containing" evidence="6">
    <location>
        <begin position="143"/>
        <end position="189"/>
    </location>
</feature>
<dbReference type="NCBIfam" id="TIGR01557">
    <property type="entry name" value="myb_SHAQKYF"/>
    <property type="match status" value="2"/>
</dbReference>
<dbReference type="SUPFAM" id="SSF46689">
    <property type="entry name" value="Homeodomain-like"/>
    <property type="match status" value="1"/>
</dbReference>
<dbReference type="InterPro" id="IPR009057">
    <property type="entry name" value="Homeodomain-like_sf"/>
</dbReference>
<evidence type="ECO:0000256" key="1">
    <source>
        <dbReference type="ARBA" id="ARBA00004123"/>
    </source>
</evidence>
<dbReference type="EMBL" id="CP144695">
    <property type="protein sequence ID" value="WVZ06331.1"/>
    <property type="molecule type" value="Genomic_DNA"/>
</dbReference>
<dbReference type="GO" id="GO:0003677">
    <property type="term" value="F:DNA binding"/>
    <property type="evidence" value="ECO:0007669"/>
    <property type="project" value="InterPro"/>
</dbReference>
<reference evidence="7 8" key="1">
    <citation type="journal article" date="2023" name="Life. Sci Alliance">
        <title>Evolutionary insights into 3D genome organization and epigenetic landscape of Vigna mungo.</title>
        <authorList>
            <person name="Junaid A."/>
            <person name="Singh B."/>
            <person name="Bhatia S."/>
        </authorList>
    </citation>
    <scope>NUCLEOTIDE SEQUENCE [LARGE SCALE GENOMIC DNA]</scope>
    <source>
        <strain evidence="7">Urdbean</strain>
    </source>
</reference>
<keyword evidence="3" id="KW-0804">Transcription</keyword>
<proteinExistence type="predicted"/>
<feature type="compositionally biased region" description="Polar residues" evidence="5">
    <location>
        <begin position="126"/>
        <end position="138"/>
    </location>
</feature>
<gene>
    <name evidence="7" type="ORF">V8G54_019677</name>
</gene>
<comment type="subcellular location">
    <subcellularLocation>
        <location evidence="1">Nucleus</location>
    </subcellularLocation>
</comment>
<dbReference type="InterPro" id="IPR006447">
    <property type="entry name" value="Myb_dom_plants"/>
</dbReference>
<dbReference type="GO" id="GO:0005634">
    <property type="term" value="C:nucleus"/>
    <property type="evidence" value="ECO:0007669"/>
    <property type="project" value="UniProtKB-SubCell"/>
</dbReference>
<dbReference type="Gene3D" id="1.10.10.60">
    <property type="entry name" value="Homeodomain-like"/>
    <property type="match status" value="1"/>
</dbReference>
<feature type="region of interest" description="Disordered" evidence="5">
    <location>
        <begin position="200"/>
        <end position="262"/>
    </location>
</feature>